<organism evidence="1 2">
    <name type="scientific">Hypocrea atroviridis (strain ATCC 20476 / IMI 206040)</name>
    <name type="common">Trichoderma atroviride</name>
    <dbReference type="NCBI Taxonomy" id="452589"/>
    <lineage>
        <taxon>Eukaryota</taxon>
        <taxon>Fungi</taxon>
        <taxon>Dikarya</taxon>
        <taxon>Ascomycota</taxon>
        <taxon>Pezizomycotina</taxon>
        <taxon>Sordariomycetes</taxon>
        <taxon>Hypocreomycetidae</taxon>
        <taxon>Hypocreales</taxon>
        <taxon>Hypocreaceae</taxon>
        <taxon>Trichoderma</taxon>
    </lineage>
</organism>
<gene>
    <name evidence="1" type="ORF">TRIATDRAFT_260318</name>
</gene>
<sequence>MITQRQMTTSTTQWQDWQAKADLDTLFAPLEEPLDSRRTMMNNDKHMTCKQIDI</sequence>
<evidence type="ECO:0000313" key="2">
    <source>
        <dbReference type="Proteomes" id="UP000005426"/>
    </source>
</evidence>
<keyword evidence="2" id="KW-1185">Reference proteome</keyword>
<protein>
    <submittedName>
        <fullName evidence="1">Uncharacterized protein</fullName>
    </submittedName>
</protein>
<reference evidence="1 2" key="1">
    <citation type="journal article" date="2011" name="Genome Biol.">
        <title>Comparative genome sequence analysis underscores mycoparasitism as the ancestral life style of Trichoderma.</title>
        <authorList>
            <person name="Kubicek C.P."/>
            <person name="Herrera-Estrella A."/>
            <person name="Seidl-Seiboth V."/>
            <person name="Martinez D.A."/>
            <person name="Druzhinina I.S."/>
            <person name="Thon M."/>
            <person name="Zeilinger S."/>
            <person name="Casas-Flores S."/>
            <person name="Horwitz B.A."/>
            <person name="Mukherjee P.K."/>
            <person name="Mukherjee M."/>
            <person name="Kredics L."/>
            <person name="Alcaraz L.D."/>
            <person name="Aerts A."/>
            <person name="Antal Z."/>
            <person name="Atanasova L."/>
            <person name="Cervantes-Badillo M.G."/>
            <person name="Challacombe J."/>
            <person name="Chertkov O."/>
            <person name="McCluskey K."/>
            <person name="Coulpier F."/>
            <person name="Deshpande N."/>
            <person name="von Doehren H."/>
            <person name="Ebbole D.J."/>
            <person name="Esquivel-Naranjo E.U."/>
            <person name="Fekete E."/>
            <person name="Flipphi M."/>
            <person name="Glaser F."/>
            <person name="Gomez-Rodriguez E.Y."/>
            <person name="Gruber S."/>
            <person name="Han C."/>
            <person name="Henrissat B."/>
            <person name="Hermosa R."/>
            <person name="Hernandez-Onate M."/>
            <person name="Karaffa L."/>
            <person name="Kosti I."/>
            <person name="Le Crom S."/>
            <person name="Lindquist E."/>
            <person name="Lucas S."/>
            <person name="Luebeck M."/>
            <person name="Luebeck P.S."/>
            <person name="Margeot A."/>
            <person name="Metz B."/>
            <person name="Misra M."/>
            <person name="Nevalainen H."/>
            <person name="Omann M."/>
            <person name="Packer N."/>
            <person name="Perrone G."/>
            <person name="Uresti-Rivera E.E."/>
            <person name="Salamov A."/>
            <person name="Schmoll M."/>
            <person name="Seiboth B."/>
            <person name="Shapiro H."/>
            <person name="Sukno S."/>
            <person name="Tamayo-Ramos J.A."/>
            <person name="Tisch D."/>
            <person name="Wiest A."/>
            <person name="Wilkinson H.H."/>
            <person name="Zhang M."/>
            <person name="Coutinho P.M."/>
            <person name="Kenerley C.M."/>
            <person name="Monte E."/>
            <person name="Baker S.E."/>
            <person name="Grigoriev I.V."/>
        </authorList>
    </citation>
    <scope>NUCLEOTIDE SEQUENCE [LARGE SCALE GENOMIC DNA]</scope>
    <source>
        <strain evidence="2">ATCC 20476 / IMI 206040</strain>
    </source>
</reference>
<accession>G9PBC1</accession>
<dbReference type="AlphaFoldDB" id="G9PBC1"/>
<evidence type="ECO:0000313" key="1">
    <source>
        <dbReference type="EMBL" id="EHK39669.1"/>
    </source>
</evidence>
<name>G9PBC1_HYPAI</name>
<comment type="caution">
    <text evidence="1">The sequence shown here is derived from an EMBL/GenBank/DDBJ whole genome shotgun (WGS) entry which is preliminary data.</text>
</comment>
<dbReference type="Proteomes" id="UP000005426">
    <property type="component" value="Unassembled WGS sequence"/>
</dbReference>
<dbReference type="EMBL" id="ABDG02000029">
    <property type="protein sequence ID" value="EHK39669.1"/>
    <property type="molecule type" value="Genomic_DNA"/>
</dbReference>
<proteinExistence type="predicted"/>
<dbReference type="HOGENOM" id="CLU_3050620_0_0_1"/>